<feature type="transmembrane region" description="Helical" evidence="1">
    <location>
        <begin position="24"/>
        <end position="57"/>
    </location>
</feature>
<keyword evidence="3" id="KW-1185">Reference proteome</keyword>
<proteinExistence type="predicted"/>
<evidence type="ECO:0000313" key="2">
    <source>
        <dbReference type="EMBL" id="MCT7378211.1"/>
    </source>
</evidence>
<reference evidence="2 3" key="1">
    <citation type="submission" date="2022-09" db="EMBL/GenBank/DDBJ databases">
        <title>Chelativorans salina sp. nov., a novel slightly halophilic bacterium isolated from a saline lake sediment enrichment.</title>
        <authorList>
            <person name="Gao L."/>
            <person name="Fang B.-Z."/>
            <person name="Li W.-J."/>
        </authorList>
    </citation>
    <scope>NUCLEOTIDE SEQUENCE [LARGE SCALE GENOMIC DNA]</scope>
    <source>
        <strain evidence="2 3">EGI FJ00035</strain>
    </source>
</reference>
<comment type="caution">
    <text evidence="2">The sequence shown here is derived from an EMBL/GenBank/DDBJ whole genome shotgun (WGS) entry which is preliminary data.</text>
</comment>
<evidence type="ECO:0008006" key="4">
    <source>
        <dbReference type="Google" id="ProtNLM"/>
    </source>
</evidence>
<keyword evidence="1" id="KW-0472">Membrane</keyword>
<evidence type="ECO:0000256" key="1">
    <source>
        <dbReference type="SAM" id="Phobius"/>
    </source>
</evidence>
<dbReference type="Proteomes" id="UP001320831">
    <property type="component" value="Unassembled WGS sequence"/>
</dbReference>
<feature type="transmembrane region" description="Helical" evidence="1">
    <location>
        <begin position="77"/>
        <end position="96"/>
    </location>
</feature>
<feature type="transmembrane region" description="Helical" evidence="1">
    <location>
        <begin position="135"/>
        <end position="155"/>
    </location>
</feature>
<keyword evidence="1" id="KW-1133">Transmembrane helix</keyword>
<keyword evidence="1" id="KW-0812">Transmembrane</keyword>
<feature type="transmembrane region" description="Helical" evidence="1">
    <location>
        <begin position="195"/>
        <end position="217"/>
    </location>
</feature>
<dbReference type="EMBL" id="JAOCZP010000012">
    <property type="protein sequence ID" value="MCT7378211.1"/>
    <property type="molecule type" value="Genomic_DNA"/>
</dbReference>
<sequence>MWLYSGTKSYAGWAYSISNKIRRIVPAAILAMVIATLVSQLTLLLASLLPLKIILLIGSPGVPRYFPQSFAAFDRDALVVGLGAAAVGFYLIHLMAERFIAFNNERASGRVLERAGKLTLFANQEEMARGAIRKLARGMANAIFVLAALALIAFIHPSVSLVLVGWCALIFAGTSIAGALNPAYQEWLQANAKSFIGSMATIGIFVVVASIIAEFLLGASFNILFAVVSLILSRQVLQLLVTSIKEALTLNAQKQQINALFFQGHALAGQAPARDDGLWDLCRAKRLDAWLAPYIAEVTGRPAGGIRMTDWRETGLTDILTFRVSVAGAEGDGADYLIKLYSNRRRTLAAHEATLLSAVPPDSLPCPAFLGARRVGEANCHLFRYSRASHLRPKEIKEKKRAFLQACWLYEPPGDLVRRYRRSHQLLPQQLSAQMGERLMQVALTPQNENAVRDFIKAVGPIRERLEALPLFVHCLDSGVGTLLETEGGQIVATEWGRWTLEPVGAGWPTAKAALAAIGPWLEEARGKRRALANVTAEQTRLAALAFAFQRLYARQRYNSALRLLPAMISCADAAGVTEADHAAPKQAGTALRKTGS</sequence>
<organism evidence="2 3">
    <name type="scientific">Chelativorans salis</name>
    <dbReference type="NCBI Taxonomy" id="2978478"/>
    <lineage>
        <taxon>Bacteria</taxon>
        <taxon>Pseudomonadati</taxon>
        <taxon>Pseudomonadota</taxon>
        <taxon>Alphaproteobacteria</taxon>
        <taxon>Hyphomicrobiales</taxon>
        <taxon>Phyllobacteriaceae</taxon>
        <taxon>Chelativorans</taxon>
    </lineage>
</organism>
<gene>
    <name evidence="2" type="ORF">N5A92_24670</name>
</gene>
<dbReference type="RefSeq" id="WP_260907070.1">
    <property type="nucleotide sequence ID" value="NZ_JAOCZP010000012.1"/>
</dbReference>
<name>A0ABT2LV02_9HYPH</name>
<evidence type="ECO:0000313" key="3">
    <source>
        <dbReference type="Proteomes" id="UP001320831"/>
    </source>
</evidence>
<protein>
    <recommendedName>
        <fullName evidence="4">ABC transmembrane type-1 domain-containing protein</fullName>
    </recommendedName>
</protein>
<feature type="transmembrane region" description="Helical" evidence="1">
    <location>
        <begin position="161"/>
        <end position="183"/>
    </location>
</feature>
<accession>A0ABT2LV02</accession>